<dbReference type="PANTHER" id="PTHR11214">
    <property type="entry name" value="BETA-1,3-N-ACETYLGLUCOSAMINYLTRANSFERASE"/>
    <property type="match status" value="1"/>
</dbReference>
<evidence type="ECO:0000256" key="7">
    <source>
        <dbReference type="ARBA" id="ARBA00022989"/>
    </source>
</evidence>
<evidence type="ECO:0000256" key="5">
    <source>
        <dbReference type="ARBA" id="ARBA00022692"/>
    </source>
</evidence>
<dbReference type="VEuPathDB" id="TriTrypDB:TcIL3000_7_100"/>
<evidence type="ECO:0000256" key="11">
    <source>
        <dbReference type="SAM" id="SignalP"/>
    </source>
</evidence>
<keyword evidence="9" id="KW-0472">Membrane</keyword>
<dbReference type="PANTHER" id="PTHR11214:SF351">
    <property type="entry name" value="BETA-1,3-GALACTOSYLTRANSFERASE PVG3"/>
    <property type="match status" value="1"/>
</dbReference>
<accession>G0UPA0</accession>
<keyword evidence="8 10" id="KW-0333">Golgi apparatus</keyword>
<organism evidence="12">
    <name type="scientific">Trypanosoma congolense (strain IL3000)</name>
    <dbReference type="NCBI Taxonomy" id="1068625"/>
    <lineage>
        <taxon>Eukaryota</taxon>
        <taxon>Discoba</taxon>
        <taxon>Euglenozoa</taxon>
        <taxon>Kinetoplastea</taxon>
        <taxon>Metakinetoplastina</taxon>
        <taxon>Trypanosomatida</taxon>
        <taxon>Trypanosomatidae</taxon>
        <taxon>Trypanosoma</taxon>
        <taxon>Nannomonas</taxon>
    </lineage>
</organism>
<dbReference type="InterPro" id="IPR002659">
    <property type="entry name" value="Glyco_trans_31"/>
</dbReference>
<evidence type="ECO:0000313" key="12">
    <source>
        <dbReference type="EMBL" id="CCC91211.1"/>
    </source>
</evidence>
<protein>
    <recommendedName>
        <fullName evidence="10">Hexosyltransferase</fullName>
        <ecNumber evidence="10">2.4.1.-</ecNumber>
    </recommendedName>
</protein>
<evidence type="ECO:0000256" key="8">
    <source>
        <dbReference type="ARBA" id="ARBA00023034"/>
    </source>
</evidence>
<keyword evidence="7" id="KW-1133">Transmembrane helix</keyword>
<dbReference type="EC" id="2.4.1.-" evidence="10"/>
<keyword evidence="5" id="KW-0812">Transmembrane</keyword>
<keyword evidence="4 12" id="KW-0808">Transferase</keyword>
<evidence type="ECO:0000256" key="1">
    <source>
        <dbReference type="ARBA" id="ARBA00004323"/>
    </source>
</evidence>
<comment type="similarity">
    <text evidence="2 10">Belongs to the glycosyltransferase 31 family.</text>
</comment>
<evidence type="ECO:0000256" key="9">
    <source>
        <dbReference type="ARBA" id="ARBA00023136"/>
    </source>
</evidence>
<feature type="signal peptide" evidence="11">
    <location>
        <begin position="1"/>
        <end position="30"/>
    </location>
</feature>
<feature type="chain" id="PRO_5003410253" description="Hexosyltransferase" evidence="11">
    <location>
        <begin position="31"/>
        <end position="368"/>
    </location>
</feature>
<evidence type="ECO:0000256" key="6">
    <source>
        <dbReference type="ARBA" id="ARBA00022968"/>
    </source>
</evidence>
<dbReference type="AlphaFoldDB" id="G0UPA0"/>
<evidence type="ECO:0000256" key="2">
    <source>
        <dbReference type="ARBA" id="ARBA00008661"/>
    </source>
</evidence>
<evidence type="ECO:0000256" key="3">
    <source>
        <dbReference type="ARBA" id="ARBA00022676"/>
    </source>
</evidence>
<sequence length="368" mass="42717">MAEGKLNRRKLASLCVLALLALFFITQQRGSEPPVMGKSTPQDLGLLLPELSEEHRQALQLVPTEVAATWRQRSFLVALGFLSPDNNERRRRRYLLRLTSFKYKGVATKSNNFTGELITTFILARHPDYNFTYSPKLKEEARHWNDVIALPMNEGRVSTNKKTGDGTHWGPETEIGMSRKVFHWYDLALHLFRNVSFISKADDDAFLHVPQFLADLHVLPRRRVYWGYMKPMTVKDPFYFAAGILYTLSRDVSEAFVAYEPLRKIIRVPYSKEREMEFKPLILENEDIMVARVISYLKLDSLRYYVESCCRFNDLNYGFCSGVRHSSVIIHGVKEEQYMEMVNRLYDGAPRTANQFYRGYLGWHASCS</sequence>
<comment type="subcellular location">
    <subcellularLocation>
        <location evidence="1 10">Golgi apparatus membrane</location>
        <topology evidence="1 10">Single-pass type II membrane protein</topology>
    </subcellularLocation>
</comment>
<keyword evidence="3 10" id="KW-0328">Glycosyltransferase</keyword>
<dbReference type="EMBL" id="HE575320">
    <property type="protein sequence ID" value="CCC91211.1"/>
    <property type="molecule type" value="Genomic_DNA"/>
</dbReference>
<evidence type="ECO:0000256" key="4">
    <source>
        <dbReference type="ARBA" id="ARBA00022679"/>
    </source>
</evidence>
<keyword evidence="6" id="KW-0735">Signal-anchor</keyword>
<keyword evidence="11" id="KW-0732">Signal</keyword>
<gene>
    <name evidence="12" type="ORF">TCIL3000_7_100</name>
</gene>
<evidence type="ECO:0000256" key="10">
    <source>
        <dbReference type="RuleBase" id="RU363063"/>
    </source>
</evidence>
<name>G0UPA0_TRYCI</name>
<proteinExistence type="inferred from homology"/>
<dbReference type="GO" id="GO:0000139">
    <property type="term" value="C:Golgi membrane"/>
    <property type="evidence" value="ECO:0007669"/>
    <property type="project" value="UniProtKB-SubCell"/>
</dbReference>
<reference evidence="12" key="1">
    <citation type="journal article" date="2012" name="Proc. Natl. Acad. Sci. U.S.A.">
        <title>Antigenic diversity is generated by distinct evolutionary mechanisms in African trypanosome species.</title>
        <authorList>
            <person name="Jackson A.P."/>
            <person name="Berry A."/>
            <person name="Aslett M."/>
            <person name="Allison H.C."/>
            <person name="Burton P."/>
            <person name="Vavrova-Anderson J."/>
            <person name="Brown R."/>
            <person name="Browne H."/>
            <person name="Corton N."/>
            <person name="Hauser H."/>
            <person name="Gamble J."/>
            <person name="Gilderthorp R."/>
            <person name="Marcello L."/>
            <person name="McQuillan J."/>
            <person name="Otto T.D."/>
            <person name="Quail M.A."/>
            <person name="Sanders M.J."/>
            <person name="van Tonder A."/>
            <person name="Ginger M.L."/>
            <person name="Field M.C."/>
            <person name="Barry J.D."/>
            <person name="Hertz-Fowler C."/>
            <person name="Berriman M."/>
        </authorList>
    </citation>
    <scope>NUCLEOTIDE SEQUENCE</scope>
    <source>
        <strain evidence="12">IL3000</strain>
    </source>
</reference>
<dbReference type="GO" id="GO:0016758">
    <property type="term" value="F:hexosyltransferase activity"/>
    <property type="evidence" value="ECO:0007669"/>
    <property type="project" value="InterPro"/>
</dbReference>